<evidence type="ECO:0000256" key="1">
    <source>
        <dbReference type="SAM" id="MobiDB-lite"/>
    </source>
</evidence>
<proteinExistence type="predicted"/>
<accession>A0ABU1TYQ7</accession>
<dbReference type="RefSeq" id="WP_310257630.1">
    <property type="nucleotide sequence ID" value="NZ_JAVDWA010000002.1"/>
</dbReference>
<evidence type="ECO:0000313" key="2">
    <source>
        <dbReference type="EMBL" id="MDR7072338.1"/>
    </source>
</evidence>
<dbReference type="Proteomes" id="UP001258181">
    <property type="component" value="Unassembled WGS sequence"/>
</dbReference>
<evidence type="ECO:0000313" key="3">
    <source>
        <dbReference type="Proteomes" id="UP001258181"/>
    </source>
</evidence>
<keyword evidence="3" id="KW-1185">Reference proteome</keyword>
<gene>
    <name evidence="2" type="ORF">J2X07_001315</name>
</gene>
<reference evidence="2 3" key="1">
    <citation type="submission" date="2023-07" db="EMBL/GenBank/DDBJ databases">
        <title>Sorghum-associated microbial communities from plants grown in Nebraska, USA.</title>
        <authorList>
            <person name="Schachtman D."/>
        </authorList>
    </citation>
    <scope>NUCLEOTIDE SEQUENCE [LARGE SCALE GENOMIC DNA]</scope>
    <source>
        <strain evidence="2 3">BE211</strain>
    </source>
</reference>
<dbReference type="EMBL" id="JAVDWA010000002">
    <property type="protein sequence ID" value="MDR7072338.1"/>
    <property type="molecule type" value="Genomic_DNA"/>
</dbReference>
<comment type="caution">
    <text evidence="2">The sequence shown here is derived from an EMBL/GenBank/DDBJ whole genome shotgun (WGS) entry which is preliminary data.</text>
</comment>
<name>A0ABU1TYQ7_9BACL</name>
<feature type="compositionally biased region" description="Polar residues" evidence="1">
    <location>
        <begin position="41"/>
        <end position="50"/>
    </location>
</feature>
<feature type="region of interest" description="Disordered" evidence="1">
    <location>
        <begin position="22"/>
        <end position="50"/>
    </location>
</feature>
<organism evidence="2 3">
    <name type="scientific">Fictibacillus barbaricus</name>
    <dbReference type="NCBI Taxonomy" id="182136"/>
    <lineage>
        <taxon>Bacteria</taxon>
        <taxon>Bacillati</taxon>
        <taxon>Bacillota</taxon>
        <taxon>Bacilli</taxon>
        <taxon>Bacillales</taxon>
        <taxon>Fictibacillaceae</taxon>
        <taxon>Fictibacillus</taxon>
    </lineage>
</organism>
<sequence>MKEKFVRMYPYGGYDPFSTPSAKAFSQSPVIPDRPPYAQSPAATPSSFTQPYAQNYSQGFMPYMPPMMSPGVMPYPMMPGMGMPFMQPPGKQNPMMMGANNQQQGSGLTFGKAMGGANQLMGLAQQMGSILSLFK</sequence>
<protein>
    <submittedName>
        <fullName evidence="2">Uncharacterized protein</fullName>
    </submittedName>
</protein>